<dbReference type="GO" id="GO:0016887">
    <property type="term" value="F:ATP hydrolysis activity"/>
    <property type="evidence" value="ECO:0007669"/>
    <property type="project" value="InterPro"/>
</dbReference>
<keyword evidence="4 6" id="KW-0067">ATP-binding</keyword>
<dbReference type="PROSITE" id="PS50893">
    <property type="entry name" value="ABC_TRANSPORTER_2"/>
    <property type="match status" value="1"/>
</dbReference>
<dbReference type="InterPro" id="IPR017871">
    <property type="entry name" value="ABC_transporter-like_CS"/>
</dbReference>
<evidence type="ECO:0000259" key="5">
    <source>
        <dbReference type="PROSITE" id="PS50893"/>
    </source>
</evidence>
<dbReference type="eggNOG" id="COG1131">
    <property type="taxonomic scope" value="Bacteria"/>
</dbReference>
<dbReference type="InParanoid" id="A0A1I5PB51"/>
<dbReference type="AlphaFoldDB" id="A0A1I5PB51"/>
<evidence type="ECO:0000256" key="3">
    <source>
        <dbReference type="ARBA" id="ARBA00022741"/>
    </source>
</evidence>
<reference evidence="6 7" key="1">
    <citation type="submission" date="2016-10" db="EMBL/GenBank/DDBJ databases">
        <authorList>
            <person name="de Groot N.N."/>
        </authorList>
    </citation>
    <scope>NUCLEOTIDE SEQUENCE [LARGE SCALE GENOMIC DNA]</scope>
    <source>
        <strain evidence="6 7">DSM 43067</strain>
    </source>
</reference>
<organism evidence="6 7">
    <name type="scientific">Actinomadura madurae</name>
    <dbReference type="NCBI Taxonomy" id="1993"/>
    <lineage>
        <taxon>Bacteria</taxon>
        <taxon>Bacillati</taxon>
        <taxon>Actinomycetota</taxon>
        <taxon>Actinomycetes</taxon>
        <taxon>Streptosporangiales</taxon>
        <taxon>Thermomonosporaceae</taxon>
        <taxon>Actinomadura</taxon>
    </lineage>
</organism>
<dbReference type="SMART" id="SM00382">
    <property type="entry name" value="AAA"/>
    <property type="match status" value="1"/>
</dbReference>
<dbReference type="Gene3D" id="3.40.50.300">
    <property type="entry name" value="P-loop containing nucleotide triphosphate hydrolases"/>
    <property type="match status" value="1"/>
</dbReference>
<comment type="similarity">
    <text evidence="1">Belongs to the ABC transporter superfamily.</text>
</comment>
<evidence type="ECO:0000256" key="4">
    <source>
        <dbReference type="ARBA" id="ARBA00022840"/>
    </source>
</evidence>
<proteinExistence type="inferred from homology"/>
<dbReference type="STRING" id="1993.SAMN04489713_11372"/>
<name>A0A1I5PB51_9ACTN</name>
<evidence type="ECO:0000313" key="6">
    <source>
        <dbReference type="EMBL" id="SFP31329.1"/>
    </source>
</evidence>
<dbReference type="SUPFAM" id="SSF52540">
    <property type="entry name" value="P-loop containing nucleoside triphosphate hydrolases"/>
    <property type="match status" value="1"/>
</dbReference>
<keyword evidence="3" id="KW-0547">Nucleotide-binding</keyword>
<dbReference type="PANTHER" id="PTHR43335:SF4">
    <property type="entry name" value="ABC TRANSPORTER, ATP-BINDING PROTEIN"/>
    <property type="match status" value="1"/>
</dbReference>
<evidence type="ECO:0000256" key="2">
    <source>
        <dbReference type="ARBA" id="ARBA00022448"/>
    </source>
</evidence>
<dbReference type="EMBL" id="FOVH01000013">
    <property type="protein sequence ID" value="SFP31329.1"/>
    <property type="molecule type" value="Genomic_DNA"/>
</dbReference>
<dbReference type="PANTHER" id="PTHR43335">
    <property type="entry name" value="ABC TRANSPORTER, ATP-BINDING PROTEIN"/>
    <property type="match status" value="1"/>
</dbReference>
<dbReference type="PROSITE" id="PS00211">
    <property type="entry name" value="ABC_TRANSPORTER_1"/>
    <property type="match status" value="1"/>
</dbReference>
<keyword evidence="7" id="KW-1185">Reference proteome</keyword>
<gene>
    <name evidence="6" type="ORF">SAMN04489713_11372</name>
</gene>
<evidence type="ECO:0000256" key="1">
    <source>
        <dbReference type="ARBA" id="ARBA00005417"/>
    </source>
</evidence>
<dbReference type="InterPro" id="IPR027417">
    <property type="entry name" value="P-loop_NTPase"/>
</dbReference>
<evidence type="ECO:0000313" key="7">
    <source>
        <dbReference type="Proteomes" id="UP000183413"/>
    </source>
</evidence>
<feature type="domain" description="ABC transporter" evidence="5">
    <location>
        <begin position="2"/>
        <end position="225"/>
    </location>
</feature>
<sequence length="239" mass="26277">MIQTHRLTKRYRRTTAVDGLSLRVEPGQIYGFLGLNGAGKSTTIRMLLGMTRPTSGTVRLFGRDGQDWSRVGYLVDGAHSYPGLTVRENLELARRLRREPDRDAVDRAIELLGLASYRDQRAGTLSLGNAQRLGLAKAVLHRPDVLVLDEPANGLDPVGIVELRGILRRLADQSGTAILVSSHILAEVARTADRIGVIDRGRMLTEFPAADLPRCTCGAEDLEDVFLRLLTDDRREAAA</sequence>
<accession>A0A1I5PB51</accession>
<dbReference type="InterPro" id="IPR003439">
    <property type="entry name" value="ABC_transporter-like_ATP-bd"/>
</dbReference>
<dbReference type="Proteomes" id="UP000183413">
    <property type="component" value="Unassembled WGS sequence"/>
</dbReference>
<dbReference type="InterPro" id="IPR003593">
    <property type="entry name" value="AAA+_ATPase"/>
</dbReference>
<keyword evidence="2" id="KW-0813">Transport</keyword>
<dbReference type="Pfam" id="PF00005">
    <property type="entry name" value="ABC_tran"/>
    <property type="match status" value="1"/>
</dbReference>
<dbReference type="GO" id="GO:0005524">
    <property type="term" value="F:ATP binding"/>
    <property type="evidence" value="ECO:0007669"/>
    <property type="project" value="UniProtKB-KW"/>
</dbReference>
<protein>
    <submittedName>
        <fullName evidence="6">ABC-2 type transport system ATP-binding protein</fullName>
    </submittedName>
</protein>
<dbReference type="RefSeq" id="WP_075023220.1">
    <property type="nucleotide sequence ID" value="NZ_FOVH01000013.1"/>
</dbReference>